<organism evidence="2 3">
    <name type="scientific">Nannocystis pusilla</name>
    <dbReference type="NCBI Taxonomy" id="889268"/>
    <lineage>
        <taxon>Bacteria</taxon>
        <taxon>Pseudomonadati</taxon>
        <taxon>Myxococcota</taxon>
        <taxon>Polyangia</taxon>
        <taxon>Nannocystales</taxon>
        <taxon>Nannocystaceae</taxon>
        <taxon>Nannocystis</taxon>
    </lineage>
</organism>
<dbReference type="EMBL" id="JAPNKE010000002">
    <property type="protein sequence ID" value="MCY1007659.1"/>
    <property type="molecule type" value="Genomic_DNA"/>
</dbReference>
<reference evidence="2" key="1">
    <citation type="submission" date="2022-11" db="EMBL/GenBank/DDBJ databases">
        <title>Minimal conservation of predation-associated metabolite biosynthetic gene clusters underscores biosynthetic potential of Myxococcota including descriptions for ten novel species: Archangium lansinium sp. nov., Myxococcus landrumus sp. nov., Nannocystis bai.</title>
        <authorList>
            <person name="Ahearne A."/>
            <person name="Stevens C."/>
            <person name="Phillips K."/>
        </authorList>
    </citation>
    <scope>NUCLEOTIDE SEQUENCE</scope>
    <source>
        <strain evidence="2">Na p29</strain>
    </source>
</reference>
<name>A0A9X3EQS6_9BACT</name>
<feature type="region of interest" description="Disordered" evidence="1">
    <location>
        <begin position="248"/>
        <end position="270"/>
    </location>
</feature>
<evidence type="ECO:0000256" key="1">
    <source>
        <dbReference type="SAM" id="MobiDB-lite"/>
    </source>
</evidence>
<dbReference type="AlphaFoldDB" id="A0A9X3EQS6"/>
<evidence type="ECO:0000313" key="3">
    <source>
        <dbReference type="Proteomes" id="UP001150924"/>
    </source>
</evidence>
<feature type="compositionally biased region" description="Low complexity" evidence="1">
    <location>
        <begin position="156"/>
        <end position="167"/>
    </location>
</feature>
<comment type="caution">
    <text evidence="2">The sequence shown here is derived from an EMBL/GenBank/DDBJ whole genome shotgun (WGS) entry which is preliminary data.</text>
</comment>
<gene>
    <name evidence="2" type="ORF">OV079_19310</name>
</gene>
<dbReference type="RefSeq" id="WP_267770302.1">
    <property type="nucleotide sequence ID" value="NZ_JAPNKE010000002.1"/>
</dbReference>
<feature type="compositionally biased region" description="Polar residues" evidence="1">
    <location>
        <begin position="138"/>
        <end position="154"/>
    </location>
</feature>
<dbReference type="Proteomes" id="UP001150924">
    <property type="component" value="Unassembled WGS sequence"/>
</dbReference>
<sequence length="270" mass="28234">MLPRTFTILTIAAVAVAAGWTSPASTAELLAKEGPAEHASHAVLAAAVVAWLLASRPGGRAVPLAMAGFLALVLVEEIDWGSVYGWPAVGERVAAVFGHRNMHNAARGSSYLLFALPLAAYYLARGQVAGSAGRDRSATNAGPSQPSARCSSPATCRPRGSGPRRSCSSCCCTPCCWRPGCGSRGSLAVRTDERCARQGRYFCDVAPSRAAAWRPAAGLEDQAELVPGGDRGPDDPPPAQQSMLKCAGSTVVEGRRQPRGLRLAAVDRRR</sequence>
<keyword evidence="3" id="KW-1185">Reference proteome</keyword>
<accession>A0A9X3EQS6</accession>
<feature type="region of interest" description="Disordered" evidence="1">
    <location>
        <begin position="133"/>
        <end position="167"/>
    </location>
</feature>
<evidence type="ECO:0000313" key="2">
    <source>
        <dbReference type="EMBL" id="MCY1007659.1"/>
    </source>
</evidence>
<protein>
    <submittedName>
        <fullName evidence="2">Uncharacterized protein</fullName>
    </submittedName>
</protein>
<proteinExistence type="predicted"/>